<dbReference type="RefSeq" id="WP_229809600.1">
    <property type="nucleotide sequence ID" value="NZ_BMXI01000021.1"/>
</dbReference>
<dbReference type="InterPro" id="IPR015421">
    <property type="entry name" value="PyrdxlP-dep_Trfase_major"/>
</dbReference>
<evidence type="ECO:0000256" key="10">
    <source>
        <dbReference type="SAM" id="MobiDB-lite"/>
    </source>
</evidence>
<keyword evidence="2 8" id="KW-0963">Cytoplasm</keyword>
<dbReference type="Pfam" id="PF03841">
    <property type="entry name" value="SelA"/>
    <property type="match status" value="1"/>
</dbReference>
<dbReference type="InterPro" id="IPR015424">
    <property type="entry name" value="PyrdxlP-dep_Trfase"/>
</dbReference>
<dbReference type="Gene3D" id="3.40.640.10">
    <property type="entry name" value="Type I PLP-dependent aspartate aminotransferase-like (Major domain)"/>
    <property type="match status" value="1"/>
</dbReference>
<keyword evidence="4 8" id="KW-0663">Pyridoxal phosphate</keyword>
<dbReference type="EC" id="2.9.1.1" evidence="8"/>
<evidence type="ECO:0000256" key="7">
    <source>
        <dbReference type="ARBA" id="ARBA00044507"/>
    </source>
</evidence>
<dbReference type="GO" id="GO:0004125">
    <property type="term" value="F:L-seryl-tRNA(Sec) selenium transferase activity"/>
    <property type="evidence" value="ECO:0007669"/>
    <property type="project" value="UniProtKB-UniRule"/>
</dbReference>
<dbReference type="Proteomes" id="UP000644507">
    <property type="component" value="Unassembled WGS sequence"/>
</dbReference>
<dbReference type="GO" id="GO:0001717">
    <property type="term" value="P:conversion of seryl-tRNAsec to selenocys-tRNAsec"/>
    <property type="evidence" value="ECO:0007669"/>
    <property type="project" value="UniProtKB-UniRule"/>
</dbReference>
<comment type="subcellular location">
    <subcellularLocation>
        <location evidence="8">Cytoplasm</location>
    </subcellularLocation>
</comment>
<comment type="similarity">
    <text evidence="7 8">Belongs to the SelA family.</text>
</comment>
<name>A0A918TZT1_9BACT</name>
<sequence length="438" mass="48171">MLGHVRDMNLAALPSVEKLSQRLAQQSQLPKSLVTGFIKRQLSPFRERLMAGEELTREEIESGITDALETFESSRLQPVLNGTGILIHTNLGRAPLGHRAAQAVYDVATNYCNLEIDLTTGKRGKRGAFLEEALAILVDAEAATVVNNCAASLVLTLRALIAEGKNEVIVSRGELVEIGGGFRIPDILETSGAKLVEVGATNKTHLRDYEQAITDRTALILKVHRSNFFLGGFTGEPELEELFDLAKTHHIPLVEDLGSGALMNTDQLAPIEHEPRPQEQLGKGIELVLFSGDKLLGGPQAGIIAGRADLVEKIKREPFYRAVRPDKMILTALQEVVIDYLTIKDDPTRIDLVPVLQMLNESPEDLRRKAADLQQRISEPSEIVETTGATGGGTMPKSQFPSVAVRTAKKPDLPHLFTRVEDDQHHIDPRTLRQPERE</sequence>
<dbReference type="GO" id="GO:0001514">
    <property type="term" value="P:selenocysteine incorporation"/>
    <property type="evidence" value="ECO:0007669"/>
    <property type="project" value="UniProtKB-UniRule"/>
</dbReference>
<evidence type="ECO:0000256" key="1">
    <source>
        <dbReference type="ARBA" id="ARBA00001933"/>
    </source>
</evidence>
<feature type="modified residue" description="N6-(pyridoxal phosphate)lysine" evidence="8 9">
    <location>
        <position position="294"/>
    </location>
</feature>
<keyword evidence="12" id="KW-1185">Reference proteome</keyword>
<evidence type="ECO:0000256" key="5">
    <source>
        <dbReference type="ARBA" id="ARBA00022917"/>
    </source>
</evidence>
<reference evidence="11" key="1">
    <citation type="journal article" date="2014" name="Int. J. Syst. Evol. Microbiol.">
        <title>Complete genome sequence of Corynebacterium casei LMG S-19264T (=DSM 44701T), isolated from a smear-ripened cheese.</title>
        <authorList>
            <consortium name="US DOE Joint Genome Institute (JGI-PGF)"/>
            <person name="Walter F."/>
            <person name="Albersmeier A."/>
            <person name="Kalinowski J."/>
            <person name="Ruckert C."/>
        </authorList>
    </citation>
    <scope>NUCLEOTIDE SEQUENCE</scope>
    <source>
        <strain evidence="11">KCTC 12988</strain>
    </source>
</reference>
<protein>
    <recommendedName>
        <fullName evidence="8">L-seryl-tRNA(Sec) selenium transferase</fullName>
        <ecNumber evidence="8">2.9.1.1</ecNumber>
    </recommendedName>
    <alternativeName>
        <fullName evidence="8">Selenocysteine synthase</fullName>
        <shortName evidence="8">Sec synthase</shortName>
    </alternativeName>
    <alternativeName>
        <fullName evidence="8">Selenocysteinyl-tRNA(Sec) synthase</fullName>
    </alternativeName>
</protein>
<dbReference type="Gene3D" id="3.90.1150.180">
    <property type="match status" value="1"/>
</dbReference>
<evidence type="ECO:0000313" key="12">
    <source>
        <dbReference type="Proteomes" id="UP000644507"/>
    </source>
</evidence>
<comment type="caution">
    <text evidence="11">The sequence shown here is derived from an EMBL/GenBank/DDBJ whole genome shotgun (WGS) entry which is preliminary data.</text>
</comment>
<reference evidence="11" key="2">
    <citation type="submission" date="2020-09" db="EMBL/GenBank/DDBJ databases">
        <authorList>
            <person name="Sun Q."/>
            <person name="Kim S."/>
        </authorList>
    </citation>
    <scope>NUCLEOTIDE SEQUENCE</scope>
    <source>
        <strain evidence="11">KCTC 12988</strain>
    </source>
</reference>
<dbReference type="InterPro" id="IPR004534">
    <property type="entry name" value="SelA_trans"/>
</dbReference>
<evidence type="ECO:0000256" key="6">
    <source>
        <dbReference type="ARBA" id="ARBA00023266"/>
    </source>
</evidence>
<comment type="cofactor">
    <cofactor evidence="1 8 9">
        <name>pyridoxal 5'-phosphate</name>
        <dbReference type="ChEBI" id="CHEBI:597326"/>
    </cofactor>
</comment>
<keyword evidence="6 8" id="KW-0711">Selenium</keyword>
<dbReference type="PANTHER" id="PTHR32328:SF0">
    <property type="entry name" value="L-SERYL-TRNA(SEC) SELENIUM TRANSFERASE"/>
    <property type="match status" value="1"/>
</dbReference>
<dbReference type="GO" id="GO:0005737">
    <property type="term" value="C:cytoplasm"/>
    <property type="evidence" value="ECO:0007669"/>
    <property type="project" value="UniProtKB-SubCell"/>
</dbReference>
<keyword evidence="3 8" id="KW-0808">Transferase</keyword>
<dbReference type="PANTHER" id="PTHR32328">
    <property type="entry name" value="L-SERYL-TRNA(SEC) SELENIUM TRANSFERASE"/>
    <property type="match status" value="1"/>
</dbReference>
<comment type="function">
    <text evidence="8">Converts seryl-tRNA(Sec) to selenocysteinyl-tRNA(Sec) required for selenoprotein biosynthesis.</text>
</comment>
<dbReference type="AlphaFoldDB" id="A0A918TZT1"/>
<keyword evidence="5 8" id="KW-0648">Protein biosynthesis</keyword>
<dbReference type="InterPro" id="IPR018319">
    <property type="entry name" value="SelA-like"/>
</dbReference>
<evidence type="ECO:0000256" key="3">
    <source>
        <dbReference type="ARBA" id="ARBA00022679"/>
    </source>
</evidence>
<evidence type="ECO:0000313" key="11">
    <source>
        <dbReference type="EMBL" id="GHC66419.1"/>
    </source>
</evidence>
<dbReference type="SUPFAM" id="SSF53383">
    <property type="entry name" value="PLP-dependent transferases"/>
    <property type="match status" value="1"/>
</dbReference>
<evidence type="ECO:0000256" key="9">
    <source>
        <dbReference type="PIRSR" id="PIRSR618319-50"/>
    </source>
</evidence>
<dbReference type="EMBL" id="BMXI01000021">
    <property type="protein sequence ID" value="GHC66419.1"/>
    <property type="molecule type" value="Genomic_DNA"/>
</dbReference>
<evidence type="ECO:0000256" key="8">
    <source>
        <dbReference type="HAMAP-Rule" id="MF_00423"/>
    </source>
</evidence>
<gene>
    <name evidence="8 11" type="primary">selA</name>
    <name evidence="11" type="ORF">GCM10007100_37830</name>
</gene>
<evidence type="ECO:0000256" key="2">
    <source>
        <dbReference type="ARBA" id="ARBA00022490"/>
    </source>
</evidence>
<dbReference type="HAMAP" id="MF_00423">
    <property type="entry name" value="SelA"/>
    <property type="match status" value="1"/>
</dbReference>
<feature type="region of interest" description="Disordered" evidence="10">
    <location>
        <begin position="419"/>
        <end position="438"/>
    </location>
</feature>
<comment type="catalytic activity">
    <reaction evidence="8">
        <text>L-seryl-tRNA(Sec) + selenophosphate + H(+) = L-selenocysteinyl-tRNA(Sec) + phosphate</text>
        <dbReference type="Rhea" id="RHEA:22728"/>
        <dbReference type="Rhea" id="RHEA-COMP:9742"/>
        <dbReference type="Rhea" id="RHEA-COMP:9743"/>
        <dbReference type="ChEBI" id="CHEBI:15378"/>
        <dbReference type="ChEBI" id="CHEBI:16144"/>
        <dbReference type="ChEBI" id="CHEBI:43474"/>
        <dbReference type="ChEBI" id="CHEBI:78533"/>
        <dbReference type="ChEBI" id="CHEBI:78573"/>
        <dbReference type="EC" id="2.9.1.1"/>
    </reaction>
</comment>
<accession>A0A918TZT1</accession>
<comment type="pathway">
    <text evidence="8">Aminoacyl-tRNA biosynthesis; selenocysteinyl-tRNA(Sec) biosynthesis; selenocysteinyl-tRNA(Sec) from L-seryl-tRNA(Sec) (bacterial route): step 1/1.</text>
</comment>
<evidence type="ECO:0000256" key="4">
    <source>
        <dbReference type="ARBA" id="ARBA00022898"/>
    </source>
</evidence>
<dbReference type="NCBIfam" id="TIGR00474">
    <property type="entry name" value="selA"/>
    <property type="match status" value="1"/>
</dbReference>
<organism evidence="11 12">
    <name type="scientific">Roseibacillus persicicus</name>
    <dbReference type="NCBI Taxonomy" id="454148"/>
    <lineage>
        <taxon>Bacteria</taxon>
        <taxon>Pseudomonadati</taxon>
        <taxon>Verrucomicrobiota</taxon>
        <taxon>Verrucomicrobiia</taxon>
        <taxon>Verrucomicrobiales</taxon>
        <taxon>Verrucomicrobiaceae</taxon>
        <taxon>Roseibacillus</taxon>
    </lineage>
</organism>
<proteinExistence type="inferred from homology"/>